<dbReference type="PANTHER" id="PTHR11079">
    <property type="entry name" value="CYTOSINE DEAMINASE FAMILY MEMBER"/>
    <property type="match status" value="1"/>
</dbReference>
<evidence type="ECO:0000259" key="3">
    <source>
        <dbReference type="PROSITE" id="PS51747"/>
    </source>
</evidence>
<dbReference type="GO" id="GO:0006152">
    <property type="term" value="P:purine nucleoside catabolic process"/>
    <property type="evidence" value="ECO:0007669"/>
    <property type="project" value="TreeGrafter"/>
</dbReference>
<feature type="domain" description="CMP/dCMP-type deaminase" evidence="3">
    <location>
        <begin position="2"/>
        <end position="125"/>
    </location>
</feature>
<dbReference type="GO" id="GO:0008270">
    <property type="term" value="F:zinc ion binding"/>
    <property type="evidence" value="ECO:0007669"/>
    <property type="project" value="InterPro"/>
</dbReference>
<protein>
    <submittedName>
        <fullName evidence="4">Nucleoside deaminase</fullName>
    </submittedName>
</protein>
<gene>
    <name evidence="4" type="ORF">DF286_11110</name>
</gene>
<dbReference type="PANTHER" id="PTHR11079:SF161">
    <property type="entry name" value="CMP_DCMP-TYPE DEAMINASE DOMAIN-CONTAINING PROTEIN"/>
    <property type="match status" value="1"/>
</dbReference>
<evidence type="ECO:0000313" key="5">
    <source>
        <dbReference type="Proteomes" id="UP000245916"/>
    </source>
</evidence>
<sequence>MTDDKAFIEEAIQLARENVAKGGRPFGAVVVKDGAVIASGVNEMLASGDPTSHAELNAVRAAAHALASPRLDGCRVYASGHPCPMCLAAMYMTGIRDVAYAYSNEEGEPYGLSTSTIYEDLGRPLPEMPLNLVHVPVPSEPGEGLYDDWARIRREAG</sequence>
<dbReference type="CDD" id="cd01285">
    <property type="entry name" value="nucleoside_deaminase"/>
    <property type="match status" value="1"/>
</dbReference>
<dbReference type="EMBL" id="QFFF01000001">
    <property type="protein sequence ID" value="PWG03355.1"/>
    <property type="molecule type" value="Genomic_DNA"/>
</dbReference>
<evidence type="ECO:0000256" key="2">
    <source>
        <dbReference type="ARBA" id="ARBA00022833"/>
    </source>
</evidence>
<dbReference type="InterPro" id="IPR002125">
    <property type="entry name" value="CMP_dCMP_dom"/>
</dbReference>
<dbReference type="InterPro" id="IPR016193">
    <property type="entry name" value="Cytidine_deaminase-like"/>
</dbReference>
<name>A0A2U2J4U8_9SPHN</name>
<dbReference type="SUPFAM" id="SSF53927">
    <property type="entry name" value="Cytidine deaminase-like"/>
    <property type="match status" value="1"/>
</dbReference>
<keyword evidence="5" id="KW-1185">Reference proteome</keyword>
<dbReference type="OrthoDB" id="9802676at2"/>
<dbReference type="PROSITE" id="PS00903">
    <property type="entry name" value="CYT_DCMP_DEAMINASES_1"/>
    <property type="match status" value="1"/>
</dbReference>
<dbReference type="AlphaFoldDB" id="A0A2U2J4U8"/>
<dbReference type="InterPro" id="IPR016192">
    <property type="entry name" value="APOBEC/CMP_deaminase_Zn-bd"/>
</dbReference>
<accession>A0A2U2J4U8</accession>
<proteinExistence type="predicted"/>
<dbReference type="PROSITE" id="PS51747">
    <property type="entry name" value="CYT_DCMP_DEAMINASES_2"/>
    <property type="match status" value="1"/>
</dbReference>
<organism evidence="4 5">
    <name type="scientific">Allosphingosinicella humi</name>
    <dbReference type="NCBI Taxonomy" id="2068657"/>
    <lineage>
        <taxon>Bacteria</taxon>
        <taxon>Pseudomonadati</taxon>
        <taxon>Pseudomonadota</taxon>
        <taxon>Alphaproteobacteria</taxon>
        <taxon>Sphingomonadales</taxon>
        <taxon>Sphingomonadaceae</taxon>
        <taxon>Allosphingosinicella</taxon>
    </lineage>
</organism>
<dbReference type="Pfam" id="PF00383">
    <property type="entry name" value="dCMP_cyt_deam_1"/>
    <property type="match status" value="1"/>
</dbReference>
<evidence type="ECO:0000256" key="1">
    <source>
        <dbReference type="ARBA" id="ARBA00022723"/>
    </source>
</evidence>
<reference evidence="4 5" key="1">
    <citation type="submission" date="2018-05" db="EMBL/GenBank/DDBJ databases">
        <title>Genome of Sphingosinicella humi QZX222.</title>
        <authorList>
            <person name="Qiao Z."/>
            <person name="Wang G."/>
        </authorList>
    </citation>
    <scope>NUCLEOTIDE SEQUENCE [LARGE SCALE GENOMIC DNA]</scope>
    <source>
        <strain evidence="4 5">QZX222</strain>
    </source>
</reference>
<keyword evidence="2" id="KW-0862">Zinc</keyword>
<dbReference type="GO" id="GO:0047974">
    <property type="term" value="F:guanosine deaminase activity"/>
    <property type="evidence" value="ECO:0007669"/>
    <property type="project" value="TreeGrafter"/>
</dbReference>
<keyword evidence="1" id="KW-0479">Metal-binding</keyword>
<dbReference type="Proteomes" id="UP000245916">
    <property type="component" value="Unassembled WGS sequence"/>
</dbReference>
<dbReference type="Gene3D" id="3.40.140.10">
    <property type="entry name" value="Cytidine Deaminase, domain 2"/>
    <property type="match status" value="1"/>
</dbReference>
<comment type="caution">
    <text evidence="4">The sequence shown here is derived from an EMBL/GenBank/DDBJ whole genome shotgun (WGS) entry which is preliminary data.</text>
</comment>
<dbReference type="RefSeq" id="WP_109271493.1">
    <property type="nucleotide sequence ID" value="NZ_QFFF01000001.1"/>
</dbReference>
<evidence type="ECO:0000313" key="4">
    <source>
        <dbReference type="EMBL" id="PWG03355.1"/>
    </source>
</evidence>